<dbReference type="Proteomes" id="UP000604273">
    <property type="component" value="Unassembled WGS sequence"/>
</dbReference>
<evidence type="ECO:0000259" key="1">
    <source>
        <dbReference type="Pfam" id="PF06985"/>
    </source>
</evidence>
<feature type="domain" description="Heterokaryon incompatibility" evidence="1">
    <location>
        <begin position="193"/>
        <end position="343"/>
    </location>
</feature>
<dbReference type="PANTHER" id="PTHR33112">
    <property type="entry name" value="DOMAIN PROTEIN, PUTATIVE-RELATED"/>
    <property type="match status" value="1"/>
</dbReference>
<dbReference type="Pfam" id="PF06985">
    <property type="entry name" value="HET"/>
    <property type="match status" value="1"/>
</dbReference>
<comment type="caution">
    <text evidence="2">The sequence shown here is derived from an EMBL/GenBank/DDBJ whole genome shotgun (WGS) entry which is preliminary data.</text>
</comment>
<reference evidence="2" key="1">
    <citation type="journal article" date="2020" name="BMC Genomics">
        <title>Correction to: Identification and distribution of gene clusters required for synthesis of sphingolipid metabolism inhibitors in diverse species of the filamentous fungus Fusarium.</title>
        <authorList>
            <person name="Kim H.S."/>
            <person name="Lohmar J.M."/>
            <person name="Busman M."/>
            <person name="Brown D.W."/>
            <person name="Naumann T.A."/>
            <person name="Divon H.H."/>
            <person name="Lysoe E."/>
            <person name="Uhlig S."/>
            <person name="Proctor R.H."/>
        </authorList>
    </citation>
    <scope>NUCLEOTIDE SEQUENCE</scope>
    <source>
        <strain evidence="2">NRRL 45417</strain>
    </source>
</reference>
<dbReference type="PANTHER" id="PTHR33112:SF12">
    <property type="entry name" value="HETEROKARYON INCOMPATIBILITY DOMAIN-CONTAINING PROTEIN"/>
    <property type="match status" value="1"/>
</dbReference>
<dbReference type="EMBL" id="JABFAI010000058">
    <property type="protein sequence ID" value="KAF4958051.1"/>
    <property type="molecule type" value="Genomic_DNA"/>
</dbReference>
<name>A0A8H4X231_9HYPO</name>
<proteinExistence type="predicted"/>
<keyword evidence="3" id="KW-1185">Reference proteome</keyword>
<protein>
    <recommendedName>
        <fullName evidence="1">Heterokaryon incompatibility domain-containing protein</fullName>
    </recommendedName>
</protein>
<organism evidence="2 3">
    <name type="scientific">Fusarium gaditjirri</name>
    <dbReference type="NCBI Taxonomy" id="282569"/>
    <lineage>
        <taxon>Eukaryota</taxon>
        <taxon>Fungi</taxon>
        <taxon>Dikarya</taxon>
        <taxon>Ascomycota</taxon>
        <taxon>Pezizomycotina</taxon>
        <taxon>Sordariomycetes</taxon>
        <taxon>Hypocreomycetidae</taxon>
        <taxon>Hypocreales</taxon>
        <taxon>Nectriaceae</taxon>
        <taxon>Fusarium</taxon>
        <taxon>Fusarium nisikadoi species complex</taxon>
    </lineage>
</organism>
<evidence type="ECO:0000313" key="3">
    <source>
        <dbReference type="Proteomes" id="UP000604273"/>
    </source>
</evidence>
<accession>A0A8H4X231</accession>
<reference evidence="2" key="2">
    <citation type="submission" date="2020-05" db="EMBL/GenBank/DDBJ databases">
        <authorList>
            <person name="Kim H.-S."/>
            <person name="Proctor R.H."/>
            <person name="Brown D.W."/>
        </authorList>
    </citation>
    <scope>NUCLEOTIDE SEQUENCE</scope>
    <source>
        <strain evidence="2">NRRL 45417</strain>
    </source>
</reference>
<sequence length="771" mass="88369">MAVVADAIGPGNAPQPTIKPCPMCASVDKLLAHDDFESYLGQGNLTRLLDHPCTDHALLLQWIETTYGERIRRLSQAGILRRSEDEFVYEMSFRCEVGRIPCIYPASQKGNRALRYQVLVLSKDALATNEGNAPVSVLDPEWIDLDVAKSWMKKCTTKHTKICQNPREKNVSPAWLIDTRSDCLVPGQDSHPFVALSYRWGMSTNAQLDIETFKKMMNPGSLSQKNEFLTPTVRDAIHTVRAIGERYLWVDAICLEPGNETVLAEQLQLMGSIYASAKLTIVALDGDASAGLKGLRSQSSPRTLSRIFPWRNGKTLLVRDLPTLSVQDGDGSEYFERGWTYQEYFLSRRRLIFGNQQIHWQCSCATWHEDLPYRHDDNDEKVSRMLALPNIKKGWPDFNELAVLLNEYNGRELTYPEDAFPAVNGLLTYLQRYSFEQGFLFGLPRGFFDAALMWSCQFRMSNLSIPTRPGLRRRRPSGKRHSILPDTNLPSWSWIGWQGKGVSMLKGEAQFIHSNALLHSQEQFIDLMRYSVITVPITQWYSHKFADGAGKRPVSNCPTIYKEESEIVYDKKVWKIKEGIENPYIPMEVGGNYVYEHVKFPGRSFLWPLSTVSTGEDQTMDQNPFISCRTKRTWLGALKNHGPRFTVQTDMHLDLFDVQRRLCGWLQLPDNEESRKFPNADVIWRIGGHWGTKNAFTNPFPERDKLLELVAICIRKYPEADYKTKTIQWKDFYGVLWVEWVNGVAYRKGCGYVKKELWEEQDVEDVDLVLG</sequence>
<dbReference type="AlphaFoldDB" id="A0A8H4X231"/>
<gene>
    <name evidence="2" type="ORF">FGADI_2681</name>
</gene>
<dbReference type="InterPro" id="IPR010730">
    <property type="entry name" value="HET"/>
</dbReference>
<dbReference type="OrthoDB" id="5135333at2759"/>
<evidence type="ECO:0000313" key="2">
    <source>
        <dbReference type="EMBL" id="KAF4958051.1"/>
    </source>
</evidence>